<gene>
    <name evidence="1" type="ORF">MILVUS5_LOCUS31907</name>
</gene>
<evidence type="ECO:0000313" key="2">
    <source>
        <dbReference type="Proteomes" id="UP001177021"/>
    </source>
</evidence>
<accession>A0ACB0LEQ2</accession>
<dbReference type="Proteomes" id="UP001177021">
    <property type="component" value="Unassembled WGS sequence"/>
</dbReference>
<keyword evidence="2" id="KW-1185">Reference proteome</keyword>
<proteinExistence type="predicted"/>
<organism evidence="1 2">
    <name type="scientific">Trifolium pratense</name>
    <name type="common">Red clover</name>
    <dbReference type="NCBI Taxonomy" id="57577"/>
    <lineage>
        <taxon>Eukaryota</taxon>
        <taxon>Viridiplantae</taxon>
        <taxon>Streptophyta</taxon>
        <taxon>Embryophyta</taxon>
        <taxon>Tracheophyta</taxon>
        <taxon>Spermatophyta</taxon>
        <taxon>Magnoliopsida</taxon>
        <taxon>eudicotyledons</taxon>
        <taxon>Gunneridae</taxon>
        <taxon>Pentapetalae</taxon>
        <taxon>rosids</taxon>
        <taxon>fabids</taxon>
        <taxon>Fabales</taxon>
        <taxon>Fabaceae</taxon>
        <taxon>Papilionoideae</taxon>
        <taxon>50 kb inversion clade</taxon>
        <taxon>NPAAA clade</taxon>
        <taxon>Hologalegina</taxon>
        <taxon>IRL clade</taxon>
        <taxon>Trifolieae</taxon>
        <taxon>Trifolium</taxon>
    </lineage>
</organism>
<sequence length="112" mass="12505">MGDEGENQWQTQKRRNSAGHHKKLDIATSNSGHKAYSDDITTFFFTDFPDSFGAYAMLKAFQYYGEVKEVVIPAKRDAGGRRSLLIYHDSIVLRAKGEQATTMAGRRIGESG</sequence>
<protein>
    <submittedName>
        <fullName evidence="1">Uncharacterized protein</fullName>
    </submittedName>
</protein>
<evidence type="ECO:0000313" key="1">
    <source>
        <dbReference type="EMBL" id="CAJ2667235.1"/>
    </source>
</evidence>
<reference evidence="1" key="1">
    <citation type="submission" date="2023-10" db="EMBL/GenBank/DDBJ databases">
        <authorList>
            <person name="Rodriguez Cubillos JULIANA M."/>
            <person name="De Vega J."/>
        </authorList>
    </citation>
    <scope>NUCLEOTIDE SEQUENCE</scope>
</reference>
<name>A0ACB0LEQ2_TRIPR</name>
<comment type="caution">
    <text evidence="1">The sequence shown here is derived from an EMBL/GenBank/DDBJ whole genome shotgun (WGS) entry which is preliminary data.</text>
</comment>
<dbReference type="EMBL" id="CASHSV030000513">
    <property type="protein sequence ID" value="CAJ2667235.1"/>
    <property type="molecule type" value="Genomic_DNA"/>
</dbReference>